<dbReference type="SUPFAM" id="SSF53756">
    <property type="entry name" value="UDP-Glycosyltransferase/glycogen phosphorylase"/>
    <property type="match status" value="1"/>
</dbReference>
<keyword evidence="2" id="KW-1185">Reference proteome</keyword>
<evidence type="ECO:0000313" key="2">
    <source>
        <dbReference type="Proteomes" id="UP000199161"/>
    </source>
</evidence>
<dbReference type="OrthoDB" id="185087at2157"/>
<name>A0A1I1H6E6_NATHA</name>
<dbReference type="RefSeq" id="WP_089788251.1">
    <property type="nucleotide sequence ID" value="NZ_FOKW01000005.1"/>
</dbReference>
<dbReference type="InterPro" id="IPR007152">
    <property type="entry name" value="DUF354"/>
</dbReference>
<dbReference type="AlphaFoldDB" id="A0A1I1H6E6"/>
<evidence type="ECO:0000313" key="1">
    <source>
        <dbReference type="EMBL" id="SFC19524.1"/>
    </source>
</evidence>
<dbReference type="PANTHER" id="PTHR39662">
    <property type="entry name" value="DUF354 DOMAIN-CONTAINING PROTEIN-RELATED"/>
    <property type="match status" value="1"/>
</dbReference>
<dbReference type="PANTHER" id="PTHR39662:SF1">
    <property type="entry name" value="DUF354 DOMAIN-CONTAINING PROTEIN"/>
    <property type="match status" value="1"/>
</dbReference>
<sequence>MRVVITIQHPGHVHFFRHPIEELRERGHEIHVFARENDVAVELLEAYGIDHRVLAGSSDSLVSLAAVQATYEARLLRHARRIDPDVITAIGGVAAAHVASVLGTKSLVFYDTEHATLITRLGYPFADVICTPSCYREEIGPNQVTYPGYHELAYLHPDRFEPDPTVLESLEADVDLEPDDPFAVVRLSSWEASHDVGHGGFEDPRAIVERLEAAGADVLLSAEGEPPADLEPYQLETSPDRLHDLLSFADVVLSEGATTAAEAAVLGTPSVYVNPLSLGYTTELDAEYGLLFEHDGENRHVRGLERAASIVERTDDPWRRRRERLLDERIDVTAFVVRQVESLARTRTSDGTTPATNAG</sequence>
<protein>
    <recommendedName>
        <fullName evidence="3">DUF354 domain-containing protein</fullName>
    </recommendedName>
</protein>
<gene>
    <name evidence="1" type="ORF">SAMN05444422_105222</name>
</gene>
<proteinExistence type="predicted"/>
<accession>A0A1I1H6E6</accession>
<dbReference type="Pfam" id="PF04007">
    <property type="entry name" value="DUF354"/>
    <property type="match status" value="1"/>
</dbReference>
<dbReference type="PIRSF" id="PIRSF005357">
    <property type="entry name" value="UCP005357"/>
    <property type="match status" value="1"/>
</dbReference>
<dbReference type="Proteomes" id="UP000199161">
    <property type="component" value="Unassembled WGS sequence"/>
</dbReference>
<reference evidence="2" key="1">
    <citation type="submission" date="2016-10" db="EMBL/GenBank/DDBJ databases">
        <authorList>
            <person name="Varghese N."/>
            <person name="Submissions S."/>
        </authorList>
    </citation>
    <scope>NUCLEOTIDE SEQUENCE [LARGE SCALE GENOMIC DNA]</scope>
    <source>
        <strain evidence="2">DSM 13078</strain>
    </source>
</reference>
<dbReference type="EMBL" id="FOKW01000005">
    <property type="protein sequence ID" value="SFC19524.1"/>
    <property type="molecule type" value="Genomic_DNA"/>
</dbReference>
<organism evidence="1 2">
    <name type="scientific">Natronobacterium haloterrestre</name>
    <name type="common">Halobiforma haloterrestris</name>
    <dbReference type="NCBI Taxonomy" id="148448"/>
    <lineage>
        <taxon>Archaea</taxon>
        <taxon>Methanobacteriati</taxon>
        <taxon>Methanobacteriota</taxon>
        <taxon>Stenosarchaea group</taxon>
        <taxon>Halobacteria</taxon>
        <taxon>Halobacteriales</taxon>
        <taxon>Natrialbaceae</taxon>
        <taxon>Natronobacterium</taxon>
    </lineage>
</organism>
<evidence type="ECO:0008006" key="3">
    <source>
        <dbReference type="Google" id="ProtNLM"/>
    </source>
</evidence>
<dbReference type="Gene3D" id="3.40.50.2000">
    <property type="entry name" value="Glycogen Phosphorylase B"/>
    <property type="match status" value="1"/>
</dbReference>